<proteinExistence type="predicted"/>
<dbReference type="AlphaFoldDB" id="A0A0C2XE51"/>
<dbReference type="HOGENOM" id="CLU_015287_2_0_1"/>
<evidence type="ECO:0000313" key="2">
    <source>
        <dbReference type="Proteomes" id="UP000054097"/>
    </source>
</evidence>
<reference evidence="1 2" key="1">
    <citation type="submission" date="2014-04" db="EMBL/GenBank/DDBJ databases">
        <authorList>
            <consortium name="DOE Joint Genome Institute"/>
            <person name="Kuo A."/>
            <person name="Zuccaro A."/>
            <person name="Kohler A."/>
            <person name="Nagy L.G."/>
            <person name="Floudas D."/>
            <person name="Copeland A."/>
            <person name="Barry K.W."/>
            <person name="Cichocki N."/>
            <person name="Veneault-Fourrey C."/>
            <person name="LaButti K."/>
            <person name="Lindquist E.A."/>
            <person name="Lipzen A."/>
            <person name="Lundell T."/>
            <person name="Morin E."/>
            <person name="Murat C."/>
            <person name="Sun H."/>
            <person name="Tunlid A."/>
            <person name="Henrissat B."/>
            <person name="Grigoriev I.V."/>
            <person name="Hibbett D.S."/>
            <person name="Martin F."/>
            <person name="Nordberg H.P."/>
            <person name="Cantor M.N."/>
            <person name="Hua S.X."/>
        </authorList>
    </citation>
    <scope>NUCLEOTIDE SEQUENCE [LARGE SCALE GENOMIC DNA]</scope>
    <source>
        <strain evidence="1 2">MAFF 305830</strain>
    </source>
</reference>
<dbReference type="Proteomes" id="UP000054097">
    <property type="component" value="Unassembled WGS sequence"/>
</dbReference>
<evidence type="ECO:0000313" key="1">
    <source>
        <dbReference type="EMBL" id="KIM27392.1"/>
    </source>
</evidence>
<keyword evidence="2" id="KW-1185">Reference proteome</keyword>
<evidence type="ECO:0008006" key="3">
    <source>
        <dbReference type="Google" id="ProtNLM"/>
    </source>
</evidence>
<dbReference type="EMBL" id="KN824299">
    <property type="protein sequence ID" value="KIM27392.1"/>
    <property type="molecule type" value="Genomic_DNA"/>
</dbReference>
<name>A0A0C2XE51_SERVB</name>
<dbReference type="STRING" id="933852.A0A0C2XE51"/>
<sequence length="684" mass="78669">MATGRIVPSQSPRLVSNRRIHAAFSAQELRPVEIWTQCIFEACQGPNYMAELLDLTMVSKRWSKILMNTPTLWGHININELNEDSEATIALFLYLSGESRLRLTISIPLSSYWYTISKLLLPHNTRIRTIALISNEDEFHMPGWQYGNINHSDDAEAGRVLKHVLMTLNLFEMIQGFEVTSDIPVRPDVLLPSPAQLSTGNWLIRSAFLGGILIKESRQVFLQPRQLIMGAADLLDFGRYSSMLGHLNHLSVYSKTREYIEPPPTYFDPPIFFHLPFLTTLHYHARFQPELSRIIVSTHSTLKFLNVQIGILDVTGVVNALKIATSLRSFTLTLLILDYDQDSRGKKRPYYPMTIVHAISRQRPPSWRLLKMEIFKCEIKHFEGKQIPENLNVDYLWKIFHSIFPNLRHLVWNLPMQSRTQLLSLARQNQLTCFESTVTPPKSYNQWAETVLSSLESLSVNDVRIFDRMIISNLAHLSMKWSDELEIPAGISLMRLESLLLAIGDDVKRPVEFNPKDFPLLKSVSITLHGPESLFKLPNLPNLIEIKLSTRSPALTQGMKLCASLIWEPEICPKLEKIHVDSLIQWDILFVLLKRRNFGQNSGISKIRELGLPQIAPHFRHLLTSLLKEQETPSDLVFYRILEKLSNWQARHRLLDENMFDISFNSFCMLANRLSEQAVFIVCI</sequence>
<accession>A0A0C2XE51</accession>
<organism evidence="1 2">
    <name type="scientific">Serendipita vermifera MAFF 305830</name>
    <dbReference type="NCBI Taxonomy" id="933852"/>
    <lineage>
        <taxon>Eukaryota</taxon>
        <taxon>Fungi</taxon>
        <taxon>Dikarya</taxon>
        <taxon>Basidiomycota</taxon>
        <taxon>Agaricomycotina</taxon>
        <taxon>Agaricomycetes</taxon>
        <taxon>Sebacinales</taxon>
        <taxon>Serendipitaceae</taxon>
        <taxon>Serendipita</taxon>
    </lineage>
</organism>
<reference evidence="2" key="2">
    <citation type="submission" date="2015-01" db="EMBL/GenBank/DDBJ databases">
        <title>Evolutionary Origins and Diversification of the Mycorrhizal Mutualists.</title>
        <authorList>
            <consortium name="DOE Joint Genome Institute"/>
            <consortium name="Mycorrhizal Genomics Consortium"/>
            <person name="Kohler A."/>
            <person name="Kuo A."/>
            <person name="Nagy L.G."/>
            <person name="Floudas D."/>
            <person name="Copeland A."/>
            <person name="Barry K.W."/>
            <person name="Cichocki N."/>
            <person name="Veneault-Fourrey C."/>
            <person name="LaButti K."/>
            <person name="Lindquist E.A."/>
            <person name="Lipzen A."/>
            <person name="Lundell T."/>
            <person name="Morin E."/>
            <person name="Murat C."/>
            <person name="Riley R."/>
            <person name="Ohm R."/>
            <person name="Sun H."/>
            <person name="Tunlid A."/>
            <person name="Henrissat B."/>
            <person name="Grigoriev I.V."/>
            <person name="Hibbett D.S."/>
            <person name="Martin F."/>
        </authorList>
    </citation>
    <scope>NUCLEOTIDE SEQUENCE [LARGE SCALE GENOMIC DNA]</scope>
    <source>
        <strain evidence="2">MAFF 305830</strain>
    </source>
</reference>
<protein>
    <recommendedName>
        <fullName evidence="3">F-box domain-containing protein</fullName>
    </recommendedName>
</protein>
<gene>
    <name evidence="1" type="ORF">M408DRAFT_169513</name>
</gene>